<name>A0AAV3GRE5_ENTFC</name>
<dbReference type="EMBL" id="AMAH01000265">
    <property type="protein sequence ID" value="EJX48031.1"/>
    <property type="molecule type" value="Genomic_DNA"/>
</dbReference>
<comment type="caution">
    <text evidence="1">The sequence shown here is derived from an EMBL/GenBank/DDBJ whole genome shotgun (WGS) entry which is preliminary data.</text>
</comment>
<organism evidence="1 2">
    <name type="scientific">Enterococcus faecium R496</name>
    <dbReference type="NCBI Taxonomy" id="1134836"/>
    <lineage>
        <taxon>Bacteria</taxon>
        <taxon>Bacillati</taxon>
        <taxon>Bacillota</taxon>
        <taxon>Bacilli</taxon>
        <taxon>Lactobacillales</taxon>
        <taxon>Enterococcaceae</taxon>
        <taxon>Enterococcus</taxon>
    </lineage>
</organism>
<accession>A0AAV3GRE5</accession>
<evidence type="ECO:0000313" key="2">
    <source>
        <dbReference type="Proteomes" id="UP000006402"/>
    </source>
</evidence>
<evidence type="ECO:0000313" key="1">
    <source>
        <dbReference type="EMBL" id="EJX48031.1"/>
    </source>
</evidence>
<gene>
    <name evidence="1" type="ORF">HMPREF1378_03033</name>
</gene>
<reference evidence="1 2" key="1">
    <citation type="submission" date="2012-04" db="EMBL/GenBank/DDBJ databases">
        <authorList>
            <person name="Weinstock G."/>
            <person name="Sodergren E."/>
            <person name="Lobos E.A."/>
            <person name="Fulton L."/>
            <person name="Fulton R."/>
            <person name="Courtney L."/>
            <person name="Fronick C."/>
            <person name="O'Laughlin M."/>
            <person name="Godfrey J."/>
            <person name="Wilson R.M."/>
            <person name="Miner T."/>
            <person name="Farmer C."/>
            <person name="Delehaunty K."/>
            <person name="Cordes M."/>
            <person name="Minx P."/>
            <person name="Tomlinson C."/>
            <person name="Chen J."/>
            <person name="Wollam A."/>
            <person name="Pepin K.H."/>
            <person name="Bhonagiri V."/>
            <person name="Zhang X."/>
            <person name="Suruliraj S."/>
            <person name="Warren W."/>
            <person name="Mitreva M."/>
            <person name="Mardis E.R."/>
            <person name="Wilson R.K."/>
        </authorList>
    </citation>
    <scope>NUCLEOTIDE SEQUENCE [LARGE SCALE GENOMIC DNA]</scope>
    <source>
        <strain evidence="1 2">R496</strain>
    </source>
</reference>
<proteinExistence type="predicted"/>
<protein>
    <submittedName>
        <fullName evidence="1">Uncharacterized protein</fullName>
    </submittedName>
</protein>
<dbReference type="AlphaFoldDB" id="A0AAV3GRE5"/>
<sequence>DLFSDNHEVEKIETVEFPIEEGALIIATVDDPKQNVFTLEKVGVI</sequence>
<dbReference type="Proteomes" id="UP000006402">
    <property type="component" value="Unassembled WGS sequence"/>
</dbReference>
<feature type="non-terminal residue" evidence="1">
    <location>
        <position position="1"/>
    </location>
</feature>